<dbReference type="InterPro" id="IPR036388">
    <property type="entry name" value="WH-like_DNA-bd_sf"/>
</dbReference>
<dbReference type="InterPro" id="IPR019885">
    <property type="entry name" value="Tscrpt_reg_HTH_AsnC-type_CS"/>
</dbReference>
<dbReference type="PANTHER" id="PTHR30154:SF53">
    <property type="entry name" value="HTH-TYPE TRANSCRIPTIONAL REGULATOR LRPC"/>
    <property type="match status" value="1"/>
</dbReference>
<dbReference type="EMBL" id="LAZR01046195">
    <property type="protein sequence ID" value="KKK97103.1"/>
    <property type="molecule type" value="Genomic_DNA"/>
</dbReference>
<dbReference type="Pfam" id="PF13404">
    <property type="entry name" value="HTH_AsnC-type"/>
    <property type="match status" value="1"/>
</dbReference>
<dbReference type="Gene3D" id="3.30.70.920">
    <property type="match status" value="1"/>
</dbReference>
<dbReference type="PROSITE" id="PS50956">
    <property type="entry name" value="HTH_ASNC_2"/>
    <property type="match status" value="1"/>
</dbReference>
<dbReference type="SUPFAM" id="SSF54909">
    <property type="entry name" value="Dimeric alpha+beta barrel"/>
    <property type="match status" value="1"/>
</dbReference>
<dbReference type="SUPFAM" id="SSF46785">
    <property type="entry name" value="Winged helix' DNA-binding domain"/>
    <property type="match status" value="1"/>
</dbReference>
<evidence type="ECO:0000313" key="5">
    <source>
        <dbReference type="EMBL" id="KKK97103.1"/>
    </source>
</evidence>
<comment type="caution">
    <text evidence="5">The sequence shown here is derived from an EMBL/GenBank/DDBJ whole genome shotgun (WGS) entry which is preliminary data.</text>
</comment>
<dbReference type="SMART" id="SM00344">
    <property type="entry name" value="HTH_ASNC"/>
    <property type="match status" value="1"/>
</dbReference>
<evidence type="ECO:0000256" key="3">
    <source>
        <dbReference type="ARBA" id="ARBA00023163"/>
    </source>
</evidence>
<evidence type="ECO:0000256" key="1">
    <source>
        <dbReference type="ARBA" id="ARBA00023015"/>
    </source>
</evidence>
<reference evidence="5" key="1">
    <citation type="journal article" date="2015" name="Nature">
        <title>Complex archaea that bridge the gap between prokaryotes and eukaryotes.</title>
        <authorList>
            <person name="Spang A."/>
            <person name="Saw J.H."/>
            <person name="Jorgensen S.L."/>
            <person name="Zaremba-Niedzwiedzka K."/>
            <person name="Martijn J."/>
            <person name="Lind A.E."/>
            <person name="van Eijk R."/>
            <person name="Schleper C."/>
            <person name="Guy L."/>
            <person name="Ettema T.J."/>
        </authorList>
    </citation>
    <scope>NUCLEOTIDE SEQUENCE</scope>
</reference>
<dbReference type="CDD" id="cd00090">
    <property type="entry name" value="HTH_ARSR"/>
    <property type="match status" value="1"/>
</dbReference>
<dbReference type="GO" id="GO:0043200">
    <property type="term" value="P:response to amino acid"/>
    <property type="evidence" value="ECO:0007669"/>
    <property type="project" value="TreeGrafter"/>
</dbReference>
<organism evidence="5">
    <name type="scientific">marine sediment metagenome</name>
    <dbReference type="NCBI Taxonomy" id="412755"/>
    <lineage>
        <taxon>unclassified sequences</taxon>
        <taxon>metagenomes</taxon>
        <taxon>ecological metagenomes</taxon>
    </lineage>
</organism>
<dbReference type="GO" id="GO:0043565">
    <property type="term" value="F:sequence-specific DNA binding"/>
    <property type="evidence" value="ECO:0007669"/>
    <property type="project" value="InterPro"/>
</dbReference>
<dbReference type="Gene3D" id="1.10.10.10">
    <property type="entry name" value="Winged helix-like DNA-binding domain superfamily/Winged helix DNA-binding domain"/>
    <property type="match status" value="1"/>
</dbReference>
<proteinExistence type="predicted"/>
<evidence type="ECO:0000259" key="4">
    <source>
        <dbReference type="PROSITE" id="PS50956"/>
    </source>
</evidence>
<dbReference type="PRINTS" id="PR00033">
    <property type="entry name" value="HTHASNC"/>
</dbReference>
<dbReference type="PROSITE" id="PS00519">
    <property type="entry name" value="HTH_ASNC_1"/>
    <property type="match status" value="1"/>
</dbReference>
<keyword evidence="2" id="KW-0238">DNA-binding</keyword>
<feature type="domain" description="HTH asnC-type" evidence="4">
    <location>
        <begin position="3"/>
        <end position="64"/>
    </location>
</feature>
<dbReference type="Pfam" id="PF01037">
    <property type="entry name" value="AsnC_trans_reg"/>
    <property type="match status" value="1"/>
</dbReference>
<dbReference type="InterPro" id="IPR036390">
    <property type="entry name" value="WH_DNA-bd_sf"/>
</dbReference>
<dbReference type="InterPro" id="IPR011991">
    <property type="entry name" value="ArsR-like_HTH"/>
</dbReference>
<dbReference type="PANTHER" id="PTHR30154">
    <property type="entry name" value="LEUCINE-RESPONSIVE REGULATORY PROTEIN"/>
    <property type="match status" value="1"/>
</dbReference>
<keyword evidence="1" id="KW-0805">Transcription regulation</keyword>
<dbReference type="InterPro" id="IPR000485">
    <property type="entry name" value="AsnC-type_HTH_dom"/>
</dbReference>
<keyword evidence="3" id="KW-0804">Transcription</keyword>
<dbReference type="InterPro" id="IPR011008">
    <property type="entry name" value="Dimeric_a/b-barrel"/>
</dbReference>
<sequence>MDIDSTDAKILEALQRDGRASHSAIAEEVGLSQPSVHERIKKLEQRGVIRGYTTIVDPEALDLGVLAFISARFNRYETEGVTSALMEVPNVLEVHHVAGEDCLLIKVRCHAPADLEHILGRIWKSGPISGTKTTIAVSSYKETSALPLEGCPPEAEVDSV</sequence>
<name>A0A0F8ZTG7_9ZZZZ</name>
<dbReference type="InterPro" id="IPR019888">
    <property type="entry name" value="Tscrpt_reg_AsnC-like"/>
</dbReference>
<dbReference type="AlphaFoldDB" id="A0A0F8ZTG7"/>
<dbReference type="GO" id="GO:0005829">
    <property type="term" value="C:cytosol"/>
    <property type="evidence" value="ECO:0007669"/>
    <property type="project" value="TreeGrafter"/>
</dbReference>
<evidence type="ECO:0000256" key="2">
    <source>
        <dbReference type="ARBA" id="ARBA00023125"/>
    </source>
</evidence>
<dbReference type="InterPro" id="IPR019887">
    <property type="entry name" value="Tscrpt_reg_AsnC/Lrp_C"/>
</dbReference>
<dbReference type="FunFam" id="1.10.10.10:FF:000186">
    <property type="entry name" value="AsnC family transcriptional regulator"/>
    <property type="match status" value="1"/>
</dbReference>
<gene>
    <name evidence="5" type="ORF">LCGC14_2656110</name>
</gene>
<accession>A0A0F8ZTG7</accession>
<protein>
    <recommendedName>
        <fullName evidence="4">HTH asnC-type domain-containing protein</fullName>
    </recommendedName>
</protein>